<name>A0A0J8AWV7_9SPHN</name>
<evidence type="ECO:0000313" key="2">
    <source>
        <dbReference type="Proteomes" id="UP000052232"/>
    </source>
</evidence>
<organism evidence="1 2">
    <name type="scientific">Sphingobium cupriresistens LL01</name>
    <dbReference type="NCBI Taxonomy" id="1420583"/>
    <lineage>
        <taxon>Bacteria</taxon>
        <taxon>Pseudomonadati</taxon>
        <taxon>Pseudomonadota</taxon>
        <taxon>Alphaproteobacteria</taxon>
        <taxon>Sphingomonadales</taxon>
        <taxon>Sphingomonadaceae</taxon>
        <taxon>Sphingobium</taxon>
    </lineage>
</organism>
<dbReference type="Proteomes" id="UP000052232">
    <property type="component" value="Unassembled WGS sequence"/>
</dbReference>
<keyword evidence="2" id="KW-1185">Reference proteome</keyword>
<dbReference type="AlphaFoldDB" id="A0A0J8AWV7"/>
<sequence length="51" mass="5415">MAGQGLQAIHLAHDPRPDETLDVEDAADVFERSAAGAGSPLAYHFALKPRT</sequence>
<accession>A0A0J8AWV7</accession>
<dbReference type="EMBL" id="JACT01000001">
    <property type="protein sequence ID" value="KMS58650.1"/>
    <property type="molecule type" value="Genomic_DNA"/>
</dbReference>
<dbReference type="STRING" id="1420583.V473_00795"/>
<proteinExistence type="predicted"/>
<reference evidence="1 2" key="1">
    <citation type="journal article" date="2015" name="G3 (Bethesda)">
        <title>Insights into Ongoing Evolution of the Hexachlorocyclohexane Catabolic Pathway from Comparative Genomics of Ten Sphingomonadaceae Strains.</title>
        <authorList>
            <person name="Pearce S.L."/>
            <person name="Oakeshott J.G."/>
            <person name="Pandey G."/>
        </authorList>
    </citation>
    <scope>NUCLEOTIDE SEQUENCE [LARGE SCALE GENOMIC DNA]</scope>
    <source>
        <strain evidence="1 2">LL01</strain>
    </source>
</reference>
<evidence type="ECO:0000313" key="1">
    <source>
        <dbReference type="EMBL" id="KMS58650.1"/>
    </source>
</evidence>
<dbReference type="PATRIC" id="fig|1420583.3.peg.152"/>
<comment type="caution">
    <text evidence="1">The sequence shown here is derived from an EMBL/GenBank/DDBJ whole genome shotgun (WGS) entry which is preliminary data.</text>
</comment>
<protein>
    <submittedName>
        <fullName evidence="1">Uncharacterized protein</fullName>
    </submittedName>
</protein>
<gene>
    <name evidence="1" type="ORF">V473_00795</name>
</gene>